<evidence type="ECO:0008006" key="4">
    <source>
        <dbReference type="Google" id="ProtNLM"/>
    </source>
</evidence>
<comment type="caution">
    <text evidence="2">The sequence shown here is derived from an EMBL/GenBank/DDBJ whole genome shotgun (WGS) entry which is preliminary data.</text>
</comment>
<accession>A0ABV8SDH2</accession>
<feature type="transmembrane region" description="Helical" evidence="1">
    <location>
        <begin position="80"/>
        <end position="105"/>
    </location>
</feature>
<feature type="transmembrane region" description="Helical" evidence="1">
    <location>
        <begin position="133"/>
        <end position="154"/>
    </location>
</feature>
<feature type="transmembrane region" description="Helical" evidence="1">
    <location>
        <begin position="161"/>
        <end position="180"/>
    </location>
</feature>
<evidence type="ECO:0000256" key="1">
    <source>
        <dbReference type="SAM" id="Phobius"/>
    </source>
</evidence>
<keyword evidence="1" id="KW-1133">Transmembrane helix</keyword>
<sequence>MKVAGVVRTHFADRWSWLAWPWIILGISFLCNLVIASTVSEEIKTGGLVSIFIYMLVLGIVSVGQMFPFLIAFGVRRKDFFLGTAVTVVLTCGAATVILLAMGWLEKLTNYWGGKLHFFRVAYILEGPLLQDFWISFALLLNLFFCGFAISALYRKFGRNGTFAFFILLGLILTCMFYLVTFYDKWQAIADWVSGLTVISLANGAFLLTLLYAGAAYLMLRKATN</sequence>
<evidence type="ECO:0000313" key="2">
    <source>
        <dbReference type="EMBL" id="MFC4304917.1"/>
    </source>
</evidence>
<feature type="transmembrane region" description="Helical" evidence="1">
    <location>
        <begin position="51"/>
        <end position="73"/>
    </location>
</feature>
<keyword evidence="1" id="KW-0812">Transmembrane</keyword>
<name>A0ABV8SDH2_9BACL</name>
<keyword evidence="3" id="KW-1185">Reference proteome</keyword>
<proteinExistence type="predicted"/>
<organism evidence="2 3">
    <name type="scientific">Cohnella boryungensis</name>
    <dbReference type="NCBI Taxonomy" id="768479"/>
    <lineage>
        <taxon>Bacteria</taxon>
        <taxon>Bacillati</taxon>
        <taxon>Bacillota</taxon>
        <taxon>Bacilli</taxon>
        <taxon>Bacillales</taxon>
        <taxon>Paenibacillaceae</taxon>
        <taxon>Cohnella</taxon>
    </lineage>
</organism>
<feature type="transmembrane region" description="Helical" evidence="1">
    <location>
        <begin position="192"/>
        <end position="220"/>
    </location>
</feature>
<keyword evidence="1" id="KW-0472">Membrane</keyword>
<protein>
    <recommendedName>
        <fullName evidence="4">DUF4052 domain-containing protein</fullName>
    </recommendedName>
</protein>
<dbReference type="Proteomes" id="UP001595755">
    <property type="component" value="Unassembled WGS sequence"/>
</dbReference>
<dbReference type="EMBL" id="JBHSED010000035">
    <property type="protein sequence ID" value="MFC4304917.1"/>
    <property type="molecule type" value="Genomic_DNA"/>
</dbReference>
<feature type="transmembrane region" description="Helical" evidence="1">
    <location>
        <begin position="17"/>
        <end position="39"/>
    </location>
</feature>
<gene>
    <name evidence="2" type="ORF">ACFO1S_15915</name>
</gene>
<dbReference type="RefSeq" id="WP_204605600.1">
    <property type="nucleotide sequence ID" value="NZ_JBHSED010000035.1"/>
</dbReference>
<evidence type="ECO:0000313" key="3">
    <source>
        <dbReference type="Proteomes" id="UP001595755"/>
    </source>
</evidence>
<reference evidence="3" key="1">
    <citation type="journal article" date="2019" name="Int. J. Syst. Evol. Microbiol.">
        <title>The Global Catalogue of Microorganisms (GCM) 10K type strain sequencing project: providing services to taxonomists for standard genome sequencing and annotation.</title>
        <authorList>
            <consortium name="The Broad Institute Genomics Platform"/>
            <consortium name="The Broad Institute Genome Sequencing Center for Infectious Disease"/>
            <person name="Wu L."/>
            <person name="Ma J."/>
        </authorList>
    </citation>
    <scope>NUCLEOTIDE SEQUENCE [LARGE SCALE GENOMIC DNA]</scope>
    <source>
        <strain evidence="3">CGMCC 4.1641</strain>
    </source>
</reference>